<dbReference type="InterPro" id="IPR045700">
    <property type="entry name" value="Rab3GAP1"/>
</dbReference>
<comment type="similarity">
    <text evidence="2">Belongs to the Rab3-GAP catalytic subunit family.</text>
</comment>
<dbReference type="GO" id="GO:0005096">
    <property type="term" value="F:GTPase activator activity"/>
    <property type="evidence" value="ECO:0007669"/>
    <property type="project" value="UniProtKB-KW"/>
</dbReference>
<evidence type="ECO:0000256" key="6">
    <source>
        <dbReference type="SAM" id="MobiDB-lite"/>
    </source>
</evidence>
<dbReference type="Pfam" id="PF13890">
    <property type="entry name" value="Rab3-GTPase_cat"/>
    <property type="match status" value="1"/>
</dbReference>
<evidence type="ECO:0000256" key="1">
    <source>
        <dbReference type="ARBA" id="ARBA00004496"/>
    </source>
</evidence>
<evidence type="ECO:0000256" key="2">
    <source>
        <dbReference type="ARBA" id="ARBA00008856"/>
    </source>
</evidence>
<feature type="domain" description="Rab3GAP catalytic subunit conserved" evidence="8">
    <location>
        <begin position="725"/>
        <end position="905"/>
    </location>
</feature>
<dbReference type="GeneID" id="14872405"/>
<evidence type="ECO:0000313" key="9">
    <source>
        <dbReference type="EMBL" id="EGG20051.1"/>
    </source>
</evidence>
<keyword evidence="4" id="KW-0343">GTPase activation</keyword>
<keyword evidence="10" id="KW-1185">Reference proteome</keyword>
<evidence type="ECO:0000256" key="3">
    <source>
        <dbReference type="ARBA" id="ARBA00015817"/>
    </source>
</evidence>
<feature type="region of interest" description="Disordered" evidence="6">
    <location>
        <begin position="469"/>
        <end position="508"/>
    </location>
</feature>
<feature type="region of interest" description="Disordered" evidence="6">
    <location>
        <begin position="313"/>
        <end position="343"/>
    </location>
</feature>
<keyword evidence="5" id="KW-0963">Cytoplasm</keyword>
<feature type="compositionally biased region" description="Low complexity" evidence="6">
    <location>
        <begin position="655"/>
        <end position="670"/>
    </location>
</feature>
<dbReference type="OMA" id="MALDACW"/>
<dbReference type="STRING" id="1054147.F4PVN7"/>
<feature type="transmembrane region" description="Helical" evidence="7">
    <location>
        <begin position="372"/>
        <end position="394"/>
    </location>
</feature>
<dbReference type="RefSeq" id="XP_004367034.1">
    <property type="nucleotide sequence ID" value="XM_004366977.1"/>
</dbReference>
<name>F4PVN7_CACFS</name>
<dbReference type="AlphaFoldDB" id="F4PVN7"/>
<feature type="compositionally biased region" description="Low complexity" evidence="6">
    <location>
        <begin position="313"/>
        <end position="326"/>
    </location>
</feature>
<evidence type="ECO:0000256" key="4">
    <source>
        <dbReference type="ARBA" id="ARBA00022468"/>
    </source>
</evidence>
<evidence type="ECO:0000256" key="5">
    <source>
        <dbReference type="ARBA" id="ARBA00022490"/>
    </source>
</evidence>
<gene>
    <name evidence="9" type="ORF">DFA_07168</name>
</gene>
<reference evidence="10" key="1">
    <citation type="journal article" date="2011" name="Genome Res.">
        <title>Phylogeny-wide analysis of social amoeba genomes highlights ancient origins for complex intercellular communication.</title>
        <authorList>
            <person name="Heidel A.J."/>
            <person name="Lawal H.M."/>
            <person name="Felder M."/>
            <person name="Schilde C."/>
            <person name="Helps N.R."/>
            <person name="Tunggal B."/>
            <person name="Rivero F."/>
            <person name="John U."/>
            <person name="Schleicher M."/>
            <person name="Eichinger L."/>
            <person name="Platzer M."/>
            <person name="Noegel A.A."/>
            <person name="Schaap P."/>
            <person name="Gloeckner G."/>
        </authorList>
    </citation>
    <scope>NUCLEOTIDE SEQUENCE [LARGE SCALE GENOMIC DNA]</scope>
    <source>
        <strain evidence="10">SH3</strain>
    </source>
</reference>
<proteinExistence type="inferred from homology"/>
<feature type="compositionally biased region" description="Polar residues" evidence="6">
    <location>
        <begin position="475"/>
        <end position="484"/>
    </location>
</feature>
<dbReference type="GO" id="GO:0005737">
    <property type="term" value="C:cytoplasm"/>
    <property type="evidence" value="ECO:0007669"/>
    <property type="project" value="UniProtKB-SubCell"/>
</dbReference>
<dbReference type="OrthoDB" id="17346at2759"/>
<organism evidence="9 10">
    <name type="scientific">Cavenderia fasciculata</name>
    <name type="common">Slime mold</name>
    <name type="synonym">Dictyostelium fasciculatum</name>
    <dbReference type="NCBI Taxonomy" id="261658"/>
    <lineage>
        <taxon>Eukaryota</taxon>
        <taxon>Amoebozoa</taxon>
        <taxon>Evosea</taxon>
        <taxon>Eumycetozoa</taxon>
        <taxon>Dictyostelia</taxon>
        <taxon>Acytosteliales</taxon>
        <taxon>Cavenderiaceae</taxon>
        <taxon>Cavenderia</taxon>
    </lineage>
</organism>
<keyword evidence="7" id="KW-0472">Membrane</keyword>
<feature type="compositionally biased region" description="Acidic residues" evidence="6">
    <location>
        <begin position="332"/>
        <end position="342"/>
    </location>
</feature>
<dbReference type="KEGG" id="dfa:DFA_07168"/>
<keyword evidence="7" id="KW-0812">Transmembrane</keyword>
<protein>
    <recommendedName>
        <fullName evidence="3">Rab3 GTPase-activating protein catalytic subunit</fullName>
    </recommendedName>
</protein>
<feature type="region of interest" description="Disordered" evidence="6">
    <location>
        <begin position="655"/>
        <end position="704"/>
    </location>
</feature>
<dbReference type="EMBL" id="GL883013">
    <property type="protein sequence ID" value="EGG20051.1"/>
    <property type="molecule type" value="Genomic_DNA"/>
</dbReference>
<feature type="compositionally biased region" description="Acidic residues" evidence="6">
    <location>
        <begin position="688"/>
        <end position="704"/>
    </location>
</feature>
<dbReference type="PANTHER" id="PTHR21422">
    <property type="entry name" value="RAB3 GTPASE-ACTIVATING PROTEIN CATALYTIC SUBUNIT"/>
    <property type="match status" value="1"/>
</dbReference>
<evidence type="ECO:0000259" key="8">
    <source>
        <dbReference type="Pfam" id="PF13890"/>
    </source>
</evidence>
<evidence type="ECO:0000313" key="10">
    <source>
        <dbReference type="Proteomes" id="UP000007797"/>
    </source>
</evidence>
<dbReference type="InterPro" id="IPR026147">
    <property type="entry name" value="Rab3GAP1_conserved"/>
</dbReference>
<feature type="compositionally biased region" description="Low complexity" evidence="6">
    <location>
        <begin position="485"/>
        <end position="508"/>
    </location>
</feature>
<evidence type="ECO:0000256" key="7">
    <source>
        <dbReference type="SAM" id="Phobius"/>
    </source>
</evidence>
<dbReference type="Proteomes" id="UP000007797">
    <property type="component" value="Unassembled WGS sequence"/>
</dbReference>
<sequence length="1090" mass="125708">MSTTTHQTSSGVMNTNNSDGHDDQFEIIDFTIASSWETLISKLENLIIKCTKSKEAASTSSSDATIQYDGHSYQFIYRSPLPPNSSSPSSSSSARSKNNNNIVKPNYLLYINIFVVSFKGFMDAKNDFIMFSTINPYASTAPADSINSISTQRHHQVENFSNWFGVGRYFLLLALKDSGPGLSELSTILSAFTVALHNANCTNIPAFVGFDEKRLENFIGYMYSPMSRNKDSNYFTIKFATESINPSTLNNHQNINESIEKQLRIFYSKLSSDPDDRNWDQFLALSTISTKYTFIKSDWDEYEWRYIDDLNHNKQQQDQQQSTNQDRLNQSTDEEDDEDEDAPMPKILESMRFSWGFPMDPIERMSILKDNLIIFLLTIYFMICFLELEFCVMYPPLKSIHLLENEISGLESKSWFIKSIFRKPHSSLFQMSNCLASVFGAFSESLKTTSTYQVLSDYNIRNNFTVNQEKERGSSVGNSPNLTGQQQQPGFNQQQQPQQQLPPQQQSLMKSMGSSLSKSLIGTPVIPSDREIDLILRDLFFDKKDKKDPSHFNNITEDLLNSFLPNYKNPSFKRCPIDSLFFSFSIICLNFSSLASILLFWTEFIGEIKWHWENSLLIPRTFTSSHINMNSCLIYQQLQMINYCIQKKIEKETINNSKNNNNNNYQFSKSESSKETKENVVVSKSEGWDDDDLDLDGIDDDGNTIKEEELEESSDETIAIDGEILKGQYLLYENREIVIPKTQEFGPMTDDLVNEQLEELVRLGDSEEANEIRLKMQTPSLLSDMQAFKHANKGCVFEDFIRWHSARDWIPLNNNENKQAEKQVDPQIETIVEEFGIVEDEIMVDESNGRKHLTGYGRDGKLSERMNRKNIWRKTWVEAKPIHAHDQPPLFDFNKHAQRAIQYLESVHPSDLLYQITSVILSSLAIMFSTEVSSSHISNEYCLGMNHPHLKQLIDKYIESLNSLWPLHIPKEIKKNEYEPIFKSIQEIENSLSKLTSLKSKFRKHDRIINNLYNQGYSDIRESEHSFVSNVIFGMYQDASTTRPSVKEYITRSYVPRPFSDSQMMPHRMYTSLSPFECRVSTIISEEDQF</sequence>
<dbReference type="PANTHER" id="PTHR21422:SF9">
    <property type="entry name" value="RAB3 GTPASE-ACTIVATING PROTEIN CATALYTIC SUBUNIT"/>
    <property type="match status" value="1"/>
</dbReference>
<accession>F4PVN7</accession>
<feature type="transmembrane region" description="Helical" evidence="7">
    <location>
        <begin position="580"/>
        <end position="601"/>
    </location>
</feature>
<keyword evidence="7" id="KW-1133">Transmembrane helix</keyword>
<comment type="subcellular location">
    <subcellularLocation>
        <location evidence="1">Cytoplasm</location>
    </subcellularLocation>
</comment>